<sequence length="201" mass="22446">MIPTSHDVSVTKTITKPTIRDLRTTGKSFPLNYISHNQLDLPVRNVHFRRETRGPRRGLSRGFSDGCGGQAGRPALSSGHDTIRPRPVVPQSNLRLLCDIKQARFAHEARQGRWTPDEIARITEVAAAAAGSPLVIKGLPGGAEGKMHETPAKFKFRSKSTSITDLRKHAKHLVDYLQKVQIQTFDRDKRNELITNSLRAR</sequence>
<organism evidence="2 3">
    <name type="scientific">Puccinia coronata f. sp. avenae</name>
    <dbReference type="NCBI Taxonomy" id="200324"/>
    <lineage>
        <taxon>Eukaryota</taxon>
        <taxon>Fungi</taxon>
        <taxon>Dikarya</taxon>
        <taxon>Basidiomycota</taxon>
        <taxon>Pucciniomycotina</taxon>
        <taxon>Pucciniomycetes</taxon>
        <taxon>Pucciniales</taxon>
        <taxon>Pucciniaceae</taxon>
        <taxon>Puccinia</taxon>
    </lineage>
</organism>
<feature type="region of interest" description="Disordered" evidence="1">
    <location>
        <begin position="50"/>
        <end position="87"/>
    </location>
</feature>
<gene>
    <name evidence="2" type="ORF">PCASD_13043</name>
</gene>
<accession>A0A2N5U4E3</accession>
<proteinExistence type="predicted"/>
<evidence type="ECO:0000313" key="3">
    <source>
        <dbReference type="Proteomes" id="UP000235392"/>
    </source>
</evidence>
<name>A0A2N5U4E3_9BASI</name>
<reference evidence="2 3" key="1">
    <citation type="submission" date="2017-11" db="EMBL/GenBank/DDBJ databases">
        <title>De novo assembly and phasing of dikaryotic genomes from two isolates of Puccinia coronata f. sp. avenae, the causal agent of oat crown rust.</title>
        <authorList>
            <person name="Miller M.E."/>
            <person name="Zhang Y."/>
            <person name="Omidvar V."/>
            <person name="Sperschneider J."/>
            <person name="Schwessinger B."/>
            <person name="Raley C."/>
            <person name="Palmer J.M."/>
            <person name="Garnica D."/>
            <person name="Upadhyaya N."/>
            <person name="Rathjen J."/>
            <person name="Taylor J.M."/>
            <person name="Park R.F."/>
            <person name="Dodds P.N."/>
            <person name="Hirsch C.D."/>
            <person name="Kianian S.F."/>
            <person name="Figueroa M."/>
        </authorList>
    </citation>
    <scope>NUCLEOTIDE SEQUENCE [LARGE SCALE GENOMIC DNA]</scope>
    <source>
        <strain evidence="2">12SD80</strain>
    </source>
</reference>
<evidence type="ECO:0000256" key="1">
    <source>
        <dbReference type="SAM" id="MobiDB-lite"/>
    </source>
</evidence>
<evidence type="ECO:0000313" key="2">
    <source>
        <dbReference type="EMBL" id="PLW32596.1"/>
    </source>
</evidence>
<dbReference type="AlphaFoldDB" id="A0A2N5U4E3"/>
<comment type="caution">
    <text evidence="2">The sequence shown here is derived from an EMBL/GenBank/DDBJ whole genome shotgun (WGS) entry which is preliminary data.</text>
</comment>
<dbReference type="Proteomes" id="UP000235392">
    <property type="component" value="Unassembled WGS sequence"/>
</dbReference>
<dbReference type="EMBL" id="PGCI01000239">
    <property type="protein sequence ID" value="PLW32596.1"/>
    <property type="molecule type" value="Genomic_DNA"/>
</dbReference>
<protein>
    <submittedName>
        <fullName evidence="2">Uncharacterized protein</fullName>
    </submittedName>
</protein>